<feature type="transmembrane region" description="Helical" evidence="1">
    <location>
        <begin position="15"/>
        <end position="36"/>
    </location>
</feature>
<dbReference type="CDD" id="cd01948">
    <property type="entry name" value="EAL"/>
    <property type="match status" value="1"/>
</dbReference>
<gene>
    <name evidence="5" type="ORF">WAE96_12760</name>
</gene>
<dbReference type="InterPro" id="IPR043128">
    <property type="entry name" value="Rev_trsase/Diguanyl_cyclase"/>
</dbReference>
<dbReference type="PROSITE" id="PS50883">
    <property type="entry name" value="EAL"/>
    <property type="match status" value="1"/>
</dbReference>
<dbReference type="RefSeq" id="WP_336435689.1">
    <property type="nucleotide sequence ID" value="NZ_JBAWKS010000001.1"/>
</dbReference>
<comment type="caution">
    <text evidence="5">The sequence shown here is derived from an EMBL/GenBank/DDBJ whole genome shotgun (WGS) entry which is preliminary data.</text>
</comment>
<dbReference type="InterPro" id="IPR050706">
    <property type="entry name" value="Cyclic-di-GMP_PDE-like"/>
</dbReference>
<dbReference type="PROSITE" id="PS50887">
    <property type="entry name" value="GGDEF"/>
    <property type="match status" value="1"/>
</dbReference>
<reference evidence="5 6" key="1">
    <citation type="submission" date="2023-12" db="EMBL/GenBank/DDBJ databases">
        <title>Friends and Foes: Symbiotic and Algicidal bacterial influence on Karenia brevis blooms.</title>
        <authorList>
            <person name="Fei C."/>
            <person name="Mohamed A.R."/>
            <person name="Booker A."/>
            <person name="Arshad M."/>
            <person name="Klass S."/>
            <person name="Ahn S."/>
            <person name="Gilbert P.M."/>
            <person name="Heil C.A."/>
            <person name="Martinez J.M."/>
            <person name="Amin S.A."/>
        </authorList>
    </citation>
    <scope>NUCLEOTIDE SEQUENCE [LARGE SCALE GENOMIC DNA]</scope>
    <source>
        <strain evidence="5 6">CE15</strain>
    </source>
</reference>
<dbReference type="PROSITE" id="PS50885">
    <property type="entry name" value="HAMP"/>
    <property type="match status" value="1"/>
</dbReference>
<dbReference type="Gene3D" id="3.20.20.450">
    <property type="entry name" value="EAL domain"/>
    <property type="match status" value="1"/>
</dbReference>
<dbReference type="InterPro" id="IPR001633">
    <property type="entry name" value="EAL_dom"/>
</dbReference>
<organism evidence="5 6">
    <name type="scientific">Pseudoalteromonas spongiae</name>
    <dbReference type="NCBI Taxonomy" id="298657"/>
    <lineage>
        <taxon>Bacteria</taxon>
        <taxon>Pseudomonadati</taxon>
        <taxon>Pseudomonadota</taxon>
        <taxon>Gammaproteobacteria</taxon>
        <taxon>Alteromonadales</taxon>
        <taxon>Pseudoalteromonadaceae</taxon>
        <taxon>Pseudoalteromonas</taxon>
    </lineage>
</organism>
<dbReference type="InterPro" id="IPR029150">
    <property type="entry name" value="dCache_3"/>
</dbReference>
<keyword evidence="1" id="KW-0812">Transmembrane</keyword>
<dbReference type="SUPFAM" id="SSF55073">
    <property type="entry name" value="Nucleotide cyclase"/>
    <property type="match status" value="1"/>
</dbReference>
<dbReference type="Pfam" id="PF00563">
    <property type="entry name" value="EAL"/>
    <property type="match status" value="1"/>
</dbReference>
<dbReference type="SMART" id="SM00267">
    <property type="entry name" value="GGDEF"/>
    <property type="match status" value="1"/>
</dbReference>
<dbReference type="InterPro" id="IPR003660">
    <property type="entry name" value="HAMP_dom"/>
</dbReference>
<name>A0ABU8EUA5_9GAMM</name>
<dbReference type="InterPro" id="IPR029787">
    <property type="entry name" value="Nucleotide_cyclase"/>
</dbReference>
<dbReference type="Pfam" id="PF14827">
    <property type="entry name" value="dCache_3"/>
    <property type="match status" value="1"/>
</dbReference>
<protein>
    <submittedName>
        <fullName evidence="5">EAL domain-containing protein</fullName>
    </submittedName>
</protein>
<dbReference type="PANTHER" id="PTHR33121">
    <property type="entry name" value="CYCLIC DI-GMP PHOSPHODIESTERASE PDEF"/>
    <property type="match status" value="1"/>
</dbReference>
<feature type="domain" description="EAL" evidence="2">
    <location>
        <begin position="518"/>
        <end position="773"/>
    </location>
</feature>
<sequence>MFLKQLIKLSLRAQITWLAASLIIMTTLLLTINYWLTTASYVEQQLQQQMYFAQNVLKQNLKQQEQVLITSANVLTADFGFKQAVATQDTKTLQSALLNHGQRIKADLMVLIDLNGEFIASNNNSYSLEQLSKHLNALPLKAVNAQMLAINDSIYQIILAPVKAPRTIAYAIIGFRIDQNTLSQLRELLSLDITFLANKHIIQSSLTKDALANENVFGANLTGISLLLSSASFFHQQIEITTANNISAVLSASLDPLHRDINRLIIATVLAILFILFIAISLSRILSKRITQPLDKLMNITKSISDGNFLVPQLSNRFPKELEKLYGGFSLMSSAIKQREEKITYQAERDLLTGLYNRYKIINDIDVLLKLNLQIVLINLNIKGFKALNDTIGITNGDIILKEMALRLGNFHKQSQTPKHCLLSRPNADEFIVAITISEEQQINGFISQLRNELERPFYLDGIDLSLQIYYGIANSLEHGNDGEKLIRRASMAAANAVKSNNTLQFYQNGDDEAYLYKLNLIEELKLALEQDSGNLFLTYQPKLNLKTKQVDKAEALIRWVDKNNEFVNPEMFIALAEQSGLIVTLTQWVIRQAAHQIQIWNQQGLYFNVSVNLSAQDIQHEQFVHFLLETTTHYCVDPSSIILELTERDIAENEALVIAKLTHLKSLGFEISVDDYGIGQSSLAKLKNLPVDELKIDKCFILKLNESSQDQDIVESTITLGHKLGLRVVAEGVENQPSLDLLTQFNCDYIQGYYLAKPQKGEQLSEWYAHYVKNH</sequence>
<keyword evidence="1" id="KW-0472">Membrane</keyword>
<dbReference type="InterPro" id="IPR000160">
    <property type="entry name" value="GGDEF_dom"/>
</dbReference>
<dbReference type="Pfam" id="PF00990">
    <property type="entry name" value="GGDEF"/>
    <property type="match status" value="1"/>
</dbReference>
<keyword evidence="6" id="KW-1185">Reference proteome</keyword>
<evidence type="ECO:0000259" key="3">
    <source>
        <dbReference type="PROSITE" id="PS50885"/>
    </source>
</evidence>
<dbReference type="PANTHER" id="PTHR33121:SF71">
    <property type="entry name" value="OXYGEN SENSOR PROTEIN DOSP"/>
    <property type="match status" value="1"/>
</dbReference>
<dbReference type="Proteomes" id="UP001382455">
    <property type="component" value="Unassembled WGS sequence"/>
</dbReference>
<dbReference type="Gene3D" id="3.30.70.270">
    <property type="match status" value="1"/>
</dbReference>
<proteinExistence type="predicted"/>
<dbReference type="SMART" id="SM00052">
    <property type="entry name" value="EAL"/>
    <property type="match status" value="1"/>
</dbReference>
<dbReference type="NCBIfam" id="TIGR00254">
    <property type="entry name" value="GGDEF"/>
    <property type="match status" value="1"/>
</dbReference>
<evidence type="ECO:0000259" key="2">
    <source>
        <dbReference type="PROSITE" id="PS50883"/>
    </source>
</evidence>
<dbReference type="CDD" id="cd01949">
    <property type="entry name" value="GGDEF"/>
    <property type="match status" value="1"/>
</dbReference>
<feature type="domain" description="HAMP" evidence="3">
    <location>
        <begin position="288"/>
        <end position="341"/>
    </location>
</feature>
<dbReference type="InterPro" id="IPR035919">
    <property type="entry name" value="EAL_sf"/>
</dbReference>
<dbReference type="SUPFAM" id="SSF141868">
    <property type="entry name" value="EAL domain-like"/>
    <property type="match status" value="1"/>
</dbReference>
<evidence type="ECO:0000256" key="1">
    <source>
        <dbReference type="SAM" id="Phobius"/>
    </source>
</evidence>
<feature type="domain" description="GGDEF" evidence="4">
    <location>
        <begin position="373"/>
        <end position="509"/>
    </location>
</feature>
<accession>A0ABU8EUA5</accession>
<evidence type="ECO:0000313" key="5">
    <source>
        <dbReference type="EMBL" id="MEI4550533.1"/>
    </source>
</evidence>
<dbReference type="EMBL" id="JBAWKS010000001">
    <property type="protein sequence ID" value="MEI4550533.1"/>
    <property type="molecule type" value="Genomic_DNA"/>
</dbReference>
<keyword evidence="1" id="KW-1133">Transmembrane helix</keyword>
<feature type="transmembrane region" description="Helical" evidence="1">
    <location>
        <begin position="264"/>
        <end position="286"/>
    </location>
</feature>
<dbReference type="Gene3D" id="6.10.340.10">
    <property type="match status" value="1"/>
</dbReference>
<evidence type="ECO:0000313" key="6">
    <source>
        <dbReference type="Proteomes" id="UP001382455"/>
    </source>
</evidence>
<evidence type="ECO:0000259" key="4">
    <source>
        <dbReference type="PROSITE" id="PS50887"/>
    </source>
</evidence>